<protein>
    <submittedName>
        <fullName evidence="2">Class II aldolase/adducin family protein</fullName>
    </submittedName>
</protein>
<dbReference type="Gene3D" id="3.40.225.10">
    <property type="entry name" value="Class II aldolase/adducin N-terminal domain"/>
    <property type="match status" value="1"/>
</dbReference>
<dbReference type="Pfam" id="PF00596">
    <property type="entry name" value="Aldolase_II"/>
    <property type="match status" value="1"/>
</dbReference>
<dbReference type="EMBL" id="JAOCKG010000017">
    <property type="protein sequence ID" value="MDH2054032.1"/>
    <property type="molecule type" value="Genomic_DNA"/>
</dbReference>
<dbReference type="Proteomes" id="UP001161276">
    <property type="component" value="Unassembled WGS sequence"/>
</dbReference>
<comment type="caution">
    <text evidence="2">The sequence shown here is derived from an EMBL/GenBank/DDBJ whole genome shotgun (WGS) entry which is preliminary data.</text>
</comment>
<accession>A0AA43B4U5</accession>
<evidence type="ECO:0000313" key="2">
    <source>
        <dbReference type="EMBL" id="MDH2054032.1"/>
    </source>
</evidence>
<sequence>MSAARKDASAGQEALVRVAARALARANLVHAYGHCSSRLDADHFLVCAARPMGLIAPGVAGTVVPVHGDLPEGVLGEVRIHQHIYRLRPDVGGVIRSMPPTVMTLSSARVTPAARHGMGSYFSPAVPLWDDPQLVRSDAQARGVAETLGAASAIAMRGNGAVVAAESLLHATVLTWYLEDAARIEWQLRAAGLADGAPVLSPAEAAARAVGTGRIYERMWEYLTAGDPEGALADLSQPRAQ</sequence>
<dbReference type="SMART" id="SM01007">
    <property type="entry name" value="Aldolase_II"/>
    <property type="match status" value="1"/>
</dbReference>
<reference evidence="2" key="1">
    <citation type="submission" date="2022-09" db="EMBL/GenBank/DDBJ databases">
        <title>Intensive care unit water sources are persistently colonized with multi-drug resistant bacteria and are the site of extensive horizontal gene transfer of antibiotic resistance genes.</title>
        <authorList>
            <person name="Diorio-Toth L."/>
        </authorList>
    </citation>
    <scope>NUCLEOTIDE SEQUENCE</scope>
    <source>
        <strain evidence="2">GD03676</strain>
    </source>
</reference>
<evidence type="ECO:0000259" key="1">
    <source>
        <dbReference type="SMART" id="SM01007"/>
    </source>
</evidence>
<proteinExistence type="predicted"/>
<name>A0AA43B4U5_9BURK</name>
<dbReference type="RefSeq" id="WP_280029404.1">
    <property type="nucleotide sequence ID" value="NZ_JAOCKG010000017.1"/>
</dbReference>
<dbReference type="SUPFAM" id="SSF53639">
    <property type="entry name" value="AraD/HMP-PK domain-like"/>
    <property type="match status" value="1"/>
</dbReference>
<organism evidence="2 3">
    <name type="scientific">Achromobacter marplatensis</name>
    <dbReference type="NCBI Taxonomy" id="470868"/>
    <lineage>
        <taxon>Bacteria</taxon>
        <taxon>Pseudomonadati</taxon>
        <taxon>Pseudomonadota</taxon>
        <taxon>Betaproteobacteria</taxon>
        <taxon>Burkholderiales</taxon>
        <taxon>Alcaligenaceae</taxon>
        <taxon>Achromobacter</taxon>
    </lineage>
</organism>
<evidence type="ECO:0000313" key="3">
    <source>
        <dbReference type="Proteomes" id="UP001161276"/>
    </source>
</evidence>
<dbReference type="InterPro" id="IPR001303">
    <property type="entry name" value="Aldolase_II/adducin_N"/>
</dbReference>
<dbReference type="AlphaFoldDB" id="A0AA43B4U5"/>
<gene>
    <name evidence="2" type="ORF">N5K24_26775</name>
</gene>
<feature type="domain" description="Class II aldolase/adducin N-terminal" evidence="1">
    <location>
        <begin position="14"/>
        <end position="186"/>
    </location>
</feature>
<dbReference type="InterPro" id="IPR036409">
    <property type="entry name" value="Aldolase_II/adducin_N_sf"/>
</dbReference>